<feature type="compositionally biased region" description="Low complexity" evidence="1">
    <location>
        <begin position="730"/>
        <end position="748"/>
    </location>
</feature>
<feature type="compositionally biased region" description="Low complexity" evidence="1">
    <location>
        <begin position="556"/>
        <end position="566"/>
    </location>
</feature>
<feature type="compositionally biased region" description="Low complexity" evidence="1">
    <location>
        <begin position="111"/>
        <end position="129"/>
    </location>
</feature>
<feature type="compositionally biased region" description="Low complexity" evidence="1">
    <location>
        <begin position="861"/>
        <end position="871"/>
    </location>
</feature>
<feature type="compositionally biased region" description="Low complexity" evidence="1">
    <location>
        <begin position="484"/>
        <end position="515"/>
    </location>
</feature>
<evidence type="ECO:0000256" key="1">
    <source>
        <dbReference type="SAM" id="MobiDB-lite"/>
    </source>
</evidence>
<feature type="region of interest" description="Disordered" evidence="1">
    <location>
        <begin position="275"/>
        <end position="350"/>
    </location>
</feature>
<feature type="compositionally biased region" description="Basic residues" evidence="1">
    <location>
        <begin position="830"/>
        <end position="842"/>
    </location>
</feature>
<dbReference type="AlphaFoldDB" id="A0A836HVG7"/>
<feature type="region of interest" description="Disordered" evidence="1">
    <location>
        <begin position="110"/>
        <end position="150"/>
    </location>
</feature>
<feature type="compositionally biased region" description="Basic and acidic residues" evidence="1">
    <location>
        <begin position="694"/>
        <end position="704"/>
    </location>
</feature>
<feature type="compositionally biased region" description="Pro residues" evidence="1">
    <location>
        <begin position="336"/>
        <end position="346"/>
    </location>
</feature>
<dbReference type="EMBL" id="JAFEUZ010000010">
    <property type="protein sequence ID" value="KAG5485006.1"/>
    <property type="molecule type" value="Genomic_DNA"/>
</dbReference>
<feature type="compositionally biased region" description="Basic residues" evidence="1">
    <location>
        <begin position="877"/>
        <end position="887"/>
    </location>
</feature>
<dbReference type="RefSeq" id="XP_067180678.1">
    <property type="nucleotide sequence ID" value="XM_067324474.1"/>
</dbReference>
<evidence type="ECO:0000313" key="3">
    <source>
        <dbReference type="Proteomes" id="UP000673552"/>
    </source>
</evidence>
<organism evidence="2 3">
    <name type="scientific">Leishmania martiniquensis</name>
    <dbReference type="NCBI Taxonomy" id="1580590"/>
    <lineage>
        <taxon>Eukaryota</taxon>
        <taxon>Discoba</taxon>
        <taxon>Euglenozoa</taxon>
        <taxon>Kinetoplastea</taxon>
        <taxon>Metakinetoplastina</taxon>
        <taxon>Trypanosomatida</taxon>
        <taxon>Trypanosomatidae</taxon>
        <taxon>Leishmaniinae</taxon>
        <taxon>Leishmania</taxon>
    </lineage>
</organism>
<feature type="region of interest" description="Disordered" evidence="1">
    <location>
        <begin position="810"/>
        <end position="903"/>
    </location>
</feature>
<feature type="region of interest" description="Disordered" evidence="1">
    <location>
        <begin position="684"/>
        <end position="785"/>
    </location>
</feature>
<sequence length="1130" mass="119903">MSSALHIPPPPPAGLDHGEHAEVAPPTRLQCSYATGETAASDRNPLDPRLSHVVATSSRSSSGSDRAGHVRRPAEVASLSTIGRCQAEHKRFIGTAAVALQPPPPLWMQHSTAAPTSAVPLPSSSVPRSLLDKDADDGGETRSRISSSHSSSLTSSHYLLAIQQDLEDIVRLQKLQLQERGVPLSSEASTTESVPRVRIGAEQTVAAPSAASLHRRLTAPVEKANPAMRLESIERAKHTWLEGEAAMHTTLRQQQSQQPLHRARHAQVAVASVEDHHANTPDAASQLSLGPWQSSSQATSGTLLSLPPHEVSGLSIPAGAGISVTHHPPLQQQQQPQPPPPPPSSSPIPASLVEYQGYLMQLEHQQRQHREVLRRQRKQRKEGMVAAQRRATIISVPATTATPPRQRTGVGASMEDRRDRSPPLAMMLQTMRQRRVDGRGMYSVDTMYGDTSSSATTSTAASSEKQQRCAHSQKPLHPVTLSTAAAAAPSSDRGGSRQASASRSRSADAAGLSAATPARVPAVGLIDAPRRSSHRRRTLQLERLRETDARHSATNSSSRRLSQQQRPAVAPKGEDGQRLPPQASPLIVNSLTRSVPPAPEPTEAALPQRHTDAAVLMGPQSSPVEAFADALLMDARGTVGAGGGISAAGPLPPPLMGAHAVAGTVVTAVGGTAVKTPPIIFSTSSSGAVATRPGDVDDAHRSKAEVAPATEEKHRRRGSREQQEALCRESSGTTMTTTTPASSAGSSPSRERGVRAVREDGGARMRTGDDCAAPDAASPAYSRHQQRSHIAERIFLQSSNGFHWRVARRRSRGAGATTAAADAHHSHPDGHRRHRHHLHCHHRSMEGISSTIPEHGTGTPRSSRYRYNSSSTARQPKQLRRTSRHSPRNAGVADTRGDCDGGGIKRPVSALVQRPVSAGGCNAAHRRVTDHDDCRGATAKAAAASNELPASSGMVSRRAHPQPRPPSRSSAAVWRDVKRMWAPAAAARAPFAAVYHYHPCPCPSGSCRGQQQQQSSSSALAGASESSARAYTTDYASASAVREAGAAQILARAGRAAPSPLSAAVFYPHQQKASANAPLLCMTDSLIGAALRDVLPVCRARQRKVAREVDRRRYQLPPTVVGVAASSTAL</sequence>
<feature type="region of interest" description="Disordered" evidence="1">
    <location>
        <begin position="399"/>
        <end position="583"/>
    </location>
</feature>
<feature type="compositionally biased region" description="Basic and acidic residues" evidence="1">
    <location>
        <begin position="539"/>
        <end position="551"/>
    </location>
</feature>
<evidence type="ECO:0000313" key="2">
    <source>
        <dbReference type="EMBL" id="KAG5485006.1"/>
    </source>
</evidence>
<comment type="caution">
    <text evidence="2">The sequence shown here is derived from an EMBL/GenBank/DDBJ whole genome shotgun (WGS) entry which is preliminary data.</text>
</comment>
<dbReference type="GeneID" id="92516986"/>
<feature type="compositionally biased region" description="Low complexity" evidence="1">
    <location>
        <begin position="51"/>
        <end position="65"/>
    </location>
</feature>
<accession>A0A836HVG7</accession>
<name>A0A836HVG7_9TRYP</name>
<proteinExistence type="predicted"/>
<reference evidence="3" key="2">
    <citation type="journal article" date="2021" name="Sci. Data">
        <title>Chromosome-scale genome sequencing, assembly and annotation of six genomes from subfamily Leishmaniinae.</title>
        <authorList>
            <person name="Almutairi H."/>
            <person name="Urbaniak M.D."/>
            <person name="Bates M.D."/>
            <person name="Jariyapan N."/>
            <person name="Kwakye-Nuako G."/>
            <person name="Thomaz Soccol V."/>
            <person name="Al-Salem W.S."/>
            <person name="Dillon R.J."/>
            <person name="Bates P.A."/>
            <person name="Gatherer D."/>
        </authorList>
    </citation>
    <scope>NUCLEOTIDE SEQUENCE [LARGE SCALE GENOMIC DNA]</scope>
</reference>
<dbReference type="Proteomes" id="UP000673552">
    <property type="component" value="Unassembled WGS sequence"/>
</dbReference>
<keyword evidence="3" id="KW-1185">Reference proteome</keyword>
<feature type="region of interest" description="Disordered" evidence="1">
    <location>
        <begin position="1"/>
        <end position="79"/>
    </location>
</feature>
<reference evidence="3" key="1">
    <citation type="journal article" date="2021" name="Microbiol. Resour. Announc.">
        <title>LGAAP: Leishmaniinae Genome Assembly and Annotation Pipeline.</title>
        <authorList>
            <person name="Almutairi H."/>
            <person name="Urbaniak M.D."/>
            <person name="Bates M.D."/>
            <person name="Jariyapan N."/>
            <person name="Kwakye-Nuako G."/>
            <person name="Thomaz-Soccol V."/>
            <person name="Al-Salem W.S."/>
            <person name="Dillon R.J."/>
            <person name="Bates P.A."/>
            <person name="Gatherer D."/>
        </authorList>
    </citation>
    <scope>NUCLEOTIDE SEQUENCE [LARGE SCALE GENOMIC DNA]</scope>
</reference>
<dbReference type="KEGG" id="lmat:92516986"/>
<feature type="compositionally biased region" description="Basic and acidic residues" evidence="1">
    <location>
        <begin position="749"/>
        <end position="769"/>
    </location>
</feature>
<protein>
    <submittedName>
        <fullName evidence="2">Uncharacterized protein</fullName>
    </submittedName>
</protein>
<gene>
    <name evidence="2" type="ORF">LSCM1_07086</name>
</gene>
<feature type="compositionally biased region" description="Low complexity" evidence="1">
    <location>
        <begin position="451"/>
        <end position="463"/>
    </location>
</feature>
<feature type="region of interest" description="Disordered" evidence="1">
    <location>
        <begin position="930"/>
        <end position="971"/>
    </location>
</feature>
<feature type="compositionally biased region" description="Low complexity" evidence="1">
    <location>
        <begin position="770"/>
        <end position="780"/>
    </location>
</feature>
<feature type="compositionally biased region" description="Polar residues" evidence="1">
    <location>
        <begin position="282"/>
        <end position="303"/>
    </location>
</feature>
<dbReference type="OrthoDB" id="267647at2759"/>